<protein>
    <submittedName>
        <fullName evidence="1">Uncharacterized protein</fullName>
    </submittedName>
</protein>
<keyword evidence="2" id="KW-1185">Reference proteome</keyword>
<organism evidence="1 2">
    <name type="scientific">Adhaeretor mobilis</name>
    <dbReference type="NCBI Taxonomy" id="1930276"/>
    <lineage>
        <taxon>Bacteria</taxon>
        <taxon>Pseudomonadati</taxon>
        <taxon>Planctomycetota</taxon>
        <taxon>Planctomycetia</taxon>
        <taxon>Pirellulales</taxon>
        <taxon>Lacipirellulaceae</taxon>
        <taxon>Adhaeretor</taxon>
    </lineage>
</organism>
<proteinExistence type="predicted"/>
<gene>
    <name evidence="1" type="ORF">HG15A2_23680</name>
</gene>
<dbReference type="AlphaFoldDB" id="A0A517MW31"/>
<evidence type="ECO:0000313" key="2">
    <source>
        <dbReference type="Proteomes" id="UP000319852"/>
    </source>
</evidence>
<dbReference type="Proteomes" id="UP000319852">
    <property type="component" value="Chromosome"/>
</dbReference>
<accession>A0A517MW31</accession>
<dbReference type="EMBL" id="CP036263">
    <property type="protein sequence ID" value="QDS99078.1"/>
    <property type="molecule type" value="Genomic_DNA"/>
</dbReference>
<reference evidence="1 2" key="1">
    <citation type="submission" date="2019-02" db="EMBL/GenBank/DDBJ databases">
        <title>Deep-cultivation of Planctomycetes and their phenomic and genomic characterization uncovers novel biology.</title>
        <authorList>
            <person name="Wiegand S."/>
            <person name="Jogler M."/>
            <person name="Boedeker C."/>
            <person name="Pinto D."/>
            <person name="Vollmers J."/>
            <person name="Rivas-Marin E."/>
            <person name="Kohn T."/>
            <person name="Peeters S.H."/>
            <person name="Heuer A."/>
            <person name="Rast P."/>
            <person name="Oberbeckmann S."/>
            <person name="Bunk B."/>
            <person name="Jeske O."/>
            <person name="Meyerdierks A."/>
            <person name="Storesund J.E."/>
            <person name="Kallscheuer N."/>
            <person name="Luecker S."/>
            <person name="Lage O.M."/>
            <person name="Pohl T."/>
            <person name="Merkel B.J."/>
            <person name="Hornburger P."/>
            <person name="Mueller R.-W."/>
            <person name="Bruemmer F."/>
            <person name="Labrenz M."/>
            <person name="Spormann A.M."/>
            <person name="Op den Camp H."/>
            <person name="Overmann J."/>
            <person name="Amann R."/>
            <person name="Jetten M.S.M."/>
            <person name="Mascher T."/>
            <person name="Medema M.H."/>
            <person name="Devos D.P."/>
            <person name="Kaster A.-K."/>
            <person name="Ovreas L."/>
            <person name="Rohde M."/>
            <person name="Galperin M.Y."/>
            <person name="Jogler C."/>
        </authorList>
    </citation>
    <scope>NUCLEOTIDE SEQUENCE [LARGE SCALE GENOMIC DNA]</scope>
    <source>
        <strain evidence="1 2">HG15A2</strain>
    </source>
</reference>
<evidence type="ECO:0000313" key="1">
    <source>
        <dbReference type="EMBL" id="QDS99078.1"/>
    </source>
</evidence>
<dbReference type="KEGG" id="amob:HG15A2_23680"/>
<sequence precursor="true">MSTKKRLLLEMYYPGEFKSRLTITLVEVNPDVLQDGI</sequence>
<name>A0A517MW31_9BACT</name>